<evidence type="ECO:0000256" key="3">
    <source>
        <dbReference type="ARBA" id="ARBA00022840"/>
    </source>
</evidence>
<dbReference type="CDD" id="cd03230">
    <property type="entry name" value="ABC_DR_subfamily_A"/>
    <property type="match status" value="1"/>
</dbReference>
<dbReference type="InterPro" id="IPR003593">
    <property type="entry name" value="AAA+_ATPase"/>
</dbReference>
<dbReference type="InterPro" id="IPR027417">
    <property type="entry name" value="P-loop_NTPase"/>
</dbReference>
<evidence type="ECO:0000256" key="2">
    <source>
        <dbReference type="ARBA" id="ARBA00022741"/>
    </source>
</evidence>
<feature type="domain" description="ABC transporter" evidence="4">
    <location>
        <begin position="1"/>
        <end position="229"/>
    </location>
</feature>
<dbReference type="EMBL" id="QUSM01000002">
    <property type="protein sequence ID" value="RGD75371.1"/>
    <property type="molecule type" value="Genomic_DNA"/>
</dbReference>
<evidence type="ECO:0000313" key="6">
    <source>
        <dbReference type="Proteomes" id="UP000261212"/>
    </source>
</evidence>
<name>A0A3E3E1D5_9FIRM</name>
<dbReference type="SUPFAM" id="SSF52540">
    <property type="entry name" value="P-loop containing nucleoside triphosphate hydrolases"/>
    <property type="match status" value="1"/>
</dbReference>
<sequence>MNAIEINNLTKEYKDFKLDDISLTLPSGYIMGLIGENGAGKSTTIKLLLNAINADKGEISILGKSNKDNFKVTKEDIGVVLDEAHFPEGVNAKQVNVIMRNTYKNWDEKVFFEYINKFSLPLKKSFKDFSRGMKMKLMIAVALSHDAKLLILDEATSGLDPIVRDEILDLFYDFTRDESHSILISSHIVSDLEKLCDYIAFLHKGKLLFVEEKDILLEKYRILKCINAEFDDIDKDAVKSVRRTDYGVEALVLKDKVNNAFKLEKPNIEDIIVFMAKEVK</sequence>
<evidence type="ECO:0000256" key="1">
    <source>
        <dbReference type="ARBA" id="ARBA00022448"/>
    </source>
</evidence>
<dbReference type="PANTHER" id="PTHR42939">
    <property type="entry name" value="ABC TRANSPORTER ATP-BINDING PROTEIN ALBC-RELATED"/>
    <property type="match status" value="1"/>
</dbReference>
<dbReference type="SMART" id="SM00382">
    <property type="entry name" value="AAA"/>
    <property type="match status" value="1"/>
</dbReference>
<dbReference type="GO" id="GO:0016887">
    <property type="term" value="F:ATP hydrolysis activity"/>
    <property type="evidence" value="ECO:0007669"/>
    <property type="project" value="InterPro"/>
</dbReference>
<keyword evidence="2" id="KW-0547">Nucleotide-binding</keyword>
<organism evidence="5 6">
    <name type="scientific">Anaerofustis stercorihominis</name>
    <dbReference type="NCBI Taxonomy" id="214853"/>
    <lineage>
        <taxon>Bacteria</taxon>
        <taxon>Bacillati</taxon>
        <taxon>Bacillota</taxon>
        <taxon>Clostridia</taxon>
        <taxon>Eubacteriales</taxon>
        <taxon>Eubacteriaceae</taxon>
        <taxon>Anaerofustis</taxon>
    </lineage>
</organism>
<dbReference type="AlphaFoldDB" id="A0A3E3E1D5"/>
<comment type="caution">
    <text evidence="5">The sequence shown here is derived from an EMBL/GenBank/DDBJ whole genome shotgun (WGS) entry which is preliminary data.</text>
</comment>
<dbReference type="RefSeq" id="WP_117531600.1">
    <property type="nucleotide sequence ID" value="NZ_QUSM01000002.1"/>
</dbReference>
<dbReference type="GO" id="GO:0005524">
    <property type="term" value="F:ATP binding"/>
    <property type="evidence" value="ECO:0007669"/>
    <property type="project" value="UniProtKB-KW"/>
</dbReference>
<dbReference type="InterPro" id="IPR051782">
    <property type="entry name" value="ABC_Transporter_VariousFunc"/>
</dbReference>
<proteinExistence type="predicted"/>
<keyword evidence="3 5" id="KW-0067">ATP-binding</keyword>
<dbReference type="PROSITE" id="PS50893">
    <property type="entry name" value="ABC_TRANSPORTER_2"/>
    <property type="match status" value="1"/>
</dbReference>
<dbReference type="Gene3D" id="3.40.50.300">
    <property type="entry name" value="P-loop containing nucleotide triphosphate hydrolases"/>
    <property type="match status" value="1"/>
</dbReference>
<dbReference type="Pfam" id="PF00005">
    <property type="entry name" value="ABC_tran"/>
    <property type="match status" value="1"/>
</dbReference>
<keyword evidence="1" id="KW-0813">Transport</keyword>
<reference evidence="5 6" key="1">
    <citation type="submission" date="2018-08" db="EMBL/GenBank/DDBJ databases">
        <title>A genome reference for cultivated species of the human gut microbiota.</title>
        <authorList>
            <person name="Zou Y."/>
            <person name="Xue W."/>
            <person name="Luo G."/>
        </authorList>
    </citation>
    <scope>NUCLEOTIDE SEQUENCE [LARGE SCALE GENOMIC DNA]</scope>
    <source>
        <strain evidence="5 6">AM25-6</strain>
    </source>
</reference>
<gene>
    <name evidence="5" type="ORF">DW687_03325</name>
</gene>
<dbReference type="Proteomes" id="UP000261212">
    <property type="component" value="Unassembled WGS sequence"/>
</dbReference>
<evidence type="ECO:0000259" key="4">
    <source>
        <dbReference type="PROSITE" id="PS50893"/>
    </source>
</evidence>
<dbReference type="InterPro" id="IPR003439">
    <property type="entry name" value="ABC_transporter-like_ATP-bd"/>
</dbReference>
<dbReference type="PANTHER" id="PTHR42939:SF3">
    <property type="entry name" value="ABC TRANSPORTER ATP-BINDING COMPONENT"/>
    <property type="match status" value="1"/>
</dbReference>
<accession>A0A3E3E1D5</accession>
<protein>
    <submittedName>
        <fullName evidence="5">ABC transporter ATP-binding protein</fullName>
    </submittedName>
</protein>
<evidence type="ECO:0000313" key="5">
    <source>
        <dbReference type="EMBL" id="RGD75371.1"/>
    </source>
</evidence>